<accession>A0A444LFK1</accession>
<dbReference type="AlphaFoldDB" id="A0A444LFK1"/>
<dbReference type="RefSeq" id="WP_128443860.1">
    <property type="nucleotide sequence ID" value="NZ_SBIP01000003.1"/>
</dbReference>
<gene>
    <name evidence="1" type="ORF">EPK99_14875</name>
</gene>
<dbReference type="InterPro" id="IPR021335">
    <property type="entry name" value="DUF2948"/>
</dbReference>
<evidence type="ECO:0000313" key="2">
    <source>
        <dbReference type="Proteomes" id="UP000287687"/>
    </source>
</evidence>
<reference evidence="1 2" key="1">
    <citation type="submission" date="2019-01" db="EMBL/GenBank/DDBJ databases">
        <title>The draft genome of Rhizobium sp. 24NR.</title>
        <authorList>
            <person name="Liu L."/>
            <person name="Liang L."/>
            <person name="Shi S."/>
            <person name="Xu L."/>
            <person name="Wang X."/>
            <person name="Li L."/>
            <person name="Zhang X."/>
        </authorList>
    </citation>
    <scope>NUCLEOTIDE SEQUENCE [LARGE SCALE GENOMIC DNA]</scope>
    <source>
        <strain evidence="1 2">24NR</strain>
    </source>
</reference>
<proteinExistence type="predicted"/>
<protein>
    <submittedName>
        <fullName evidence="1">DUF2948 family protein</fullName>
    </submittedName>
</protein>
<dbReference type="OrthoDB" id="9806367at2"/>
<organism evidence="1 2">
    <name type="scientific">Neorhizobium lilium</name>
    <dbReference type="NCBI Taxonomy" id="2503024"/>
    <lineage>
        <taxon>Bacteria</taxon>
        <taxon>Pseudomonadati</taxon>
        <taxon>Pseudomonadota</taxon>
        <taxon>Alphaproteobacteria</taxon>
        <taxon>Hyphomicrobiales</taxon>
        <taxon>Rhizobiaceae</taxon>
        <taxon>Rhizobium/Agrobacterium group</taxon>
        <taxon>Neorhizobium</taxon>
    </lineage>
</organism>
<keyword evidence="2" id="KW-1185">Reference proteome</keyword>
<comment type="caution">
    <text evidence="1">The sequence shown here is derived from an EMBL/GenBank/DDBJ whole genome shotgun (WGS) entry which is preliminary data.</text>
</comment>
<dbReference type="EMBL" id="SBIP01000003">
    <property type="protein sequence ID" value="RWX76944.1"/>
    <property type="molecule type" value="Genomic_DNA"/>
</dbReference>
<dbReference type="Pfam" id="PF11164">
    <property type="entry name" value="DUF2948"/>
    <property type="match status" value="1"/>
</dbReference>
<evidence type="ECO:0000313" key="1">
    <source>
        <dbReference type="EMBL" id="RWX76944.1"/>
    </source>
</evidence>
<dbReference type="Proteomes" id="UP000287687">
    <property type="component" value="Unassembled WGS sequence"/>
</dbReference>
<name>A0A444LFK1_9HYPH</name>
<sequence>MTELKLLALDLDDLGVISAHLQDAVFKVGDIRWSSSEKIFSLAANRFVWEDAVRKRKEFERRRAALVLKRVLAVRATGIDQNRKDDVLCLLAVRFQQKGEGPEGTVELVLAGTATIALDVECIEVALADVGGAWETASKPRHP</sequence>